<protein>
    <recommendedName>
        <fullName evidence="3">Quinohemoprotein amine dehydrogenase alpha subunit domain-containing protein</fullName>
    </recommendedName>
</protein>
<sequence>MRMSRVGLLSLSLVTLFALGCSGDAGPQGPAGQPGEEGPSADPSISAITPGKAFISRRADVTISGFNTSWTDGASIDFGPGITIVEKKIASPTAIVATIEIDASAAVGPRDVNVTEGDTKVTYAGAFSLDAPLEVSFQGTQAQGSILVGTAKQRDLSTPFDLTYTGDGFFTPIVYTNLAVSGSAGVSGGVDDAQLYGADLTVFTDVTAAAGTADITLASGLPGEEILSPAKGSLQIEARQPTALTPAMILTSTIDQPFATVLYQYTPTSAGKVITVEALADSPDASPRFAVLPASGKFADLITFAAAPTVEAGADPIYFIYWDNTGTSGYSINVSVTEIVPAETEPNNTCGEAQQVASLPAELEAFKLSDKDDQDWLVIDAVEADVGKVIHVVTSPGEAQTDTVVEVLGSDCTTSLGGESEDSDYHEDFTSDPIPAPGKYFIKVTNSTYGYSGALYNVSITIE</sequence>
<evidence type="ECO:0000256" key="2">
    <source>
        <dbReference type="SAM" id="SignalP"/>
    </source>
</evidence>
<gene>
    <name evidence="4" type="ORF">E8A74_09915</name>
</gene>
<dbReference type="Proteomes" id="UP000309215">
    <property type="component" value="Unassembled WGS sequence"/>
</dbReference>
<evidence type="ECO:0000256" key="1">
    <source>
        <dbReference type="SAM" id="MobiDB-lite"/>
    </source>
</evidence>
<feature type="compositionally biased region" description="Low complexity" evidence="1">
    <location>
        <begin position="25"/>
        <end position="38"/>
    </location>
</feature>
<feature type="chain" id="PRO_5020682199" description="Quinohemoprotein amine dehydrogenase alpha subunit domain-containing protein" evidence="2">
    <location>
        <begin position="21"/>
        <end position="463"/>
    </location>
</feature>
<dbReference type="RefSeq" id="WP_136928718.1">
    <property type="nucleotide sequence ID" value="NZ_SSMQ01000008.1"/>
</dbReference>
<evidence type="ECO:0000313" key="5">
    <source>
        <dbReference type="Proteomes" id="UP000309215"/>
    </source>
</evidence>
<evidence type="ECO:0000259" key="3">
    <source>
        <dbReference type="Pfam" id="PF09099"/>
    </source>
</evidence>
<organism evidence="4 5">
    <name type="scientific">Polyangium fumosum</name>
    <dbReference type="NCBI Taxonomy" id="889272"/>
    <lineage>
        <taxon>Bacteria</taxon>
        <taxon>Pseudomonadati</taxon>
        <taxon>Myxococcota</taxon>
        <taxon>Polyangia</taxon>
        <taxon>Polyangiales</taxon>
        <taxon>Polyangiaceae</taxon>
        <taxon>Polyangium</taxon>
    </lineage>
</organism>
<dbReference type="InterPro" id="IPR013783">
    <property type="entry name" value="Ig-like_fold"/>
</dbReference>
<dbReference type="SUPFAM" id="SSF81296">
    <property type="entry name" value="E set domains"/>
    <property type="match status" value="1"/>
</dbReference>
<feature type="signal peptide" evidence="2">
    <location>
        <begin position="1"/>
        <end position="20"/>
    </location>
</feature>
<keyword evidence="5" id="KW-1185">Reference proteome</keyword>
<dbReference type="EMBL" id="SSMQ01000008">
    <property type="protein sequence ID" value="TKD09919.1"/>
    <property type="molecule type" value="Genomic_DNA"/>
</dbReference>
<dbReference type="PROSITE" id="PS51257">
    <property type="entry name" value="PROKAR_LIPOPROTEIN"/>
    <property type="match status" value="1"/>
</dbReference>
<dbReference type="AlphaFoldDB" id="A0A4U1JFA1"/>
<dbReference type="Pfam" id="PF09099">
    <property type="entry name" value="Qn_am_d_aIII"/>
    <property type="match status" value="1"/>
</dbReference>
<reference evidence="4 5" key="1">
    <citation type="submission" date="2019-04" db="EMBL/GenBank/DDBJ databases">
        <authorList>
            <person name="Li Y."/>
            <person name="Wang J."/>
        </authorList>
    </citation>
    <scope>NUCLEOTIDE SEQUENCE [LARGE SCALE GENOMIC DNA]</scope>
    <source>
        <strain evidence="4 5">DSM 14668</strain>
    </source>
</reference>
<feature type="domain" description="Quinohemoprotein amine dehydrogenase alpha subunit" evidence="3">
    <location>
        <begin position="43"/>
        <end position="117"/>
    </location>
</feature>
<name>A0A4U1JFA1_9BACT</name>
<dbReference type="Gene3D" id="2.60.40.10">
    <property type="entry name" value="Immunoglobulins"/>
    <property type="match status" value="1"/>
</dbReference>
<dbReference type="InterPro" id="IPR015183">
    <property type="entry name" value="QH-AmDH_asu_dom_III"/>
</dbReference>
<comment type="caution">
    <text evidence="4">The sequence shown here is derived from an EMBL/GenBank/DDBJ whole genome shotgun (WGS) entry which is preliminary data.</text>
</comment>
<accession>A0A4U1JFA1</accession>
<dbReference type="OrthoDB" id="5493342at2"/>
<proteinExistence type="predicted"/>
<feature type="region of interest" description="Disordered" evidence="1">
    <location>
        <begin position="25"/>
        <end position="46"/>
    </location>
</feature>
<dbReference type="Gene3D" id="2.60.120.380">
    <property type="match status" value="1"/>
</dbReference>
<dbReference type="InterPro" id="IPR014756">
    <property type="entry name" value="Ig_E-set"/>
</dbReference>
<keyword evidence="2" id="KW-0732">Signal</keyword>
<evidence type="ECO:0000313" key="4">
    <source>
        <dbReference type="EMBL" id="TKD09919.1"/>
    </source>
</evidence>